<sequence length="663" mass="77535">MKSKVNSYDIFDTLIARKCMKPDNVFDAIEKTYPFPNFKSIRIQSEIKSNGTFDNIYAQFKKITNITDEELIKLKQYELSKELDYSIPILSNINKIRDGDIYISDMYLSEENIKTLLNKHGINIDNKLYVSPNGKSSGKIFERLLTEYEIITHTGDNEHSDISQAQKYGINSYHTKIHKYTNFESSLVKSNNIELSNIFRNYRLQNPYDETTIEYRLYEEQAKYNIPILLYIAKTLNEILLNENRNTILFLTRDGCLLKPIVEHLYPHIICKELHASRAVHKNYNDIYMNYLKENYNHDTCILFDMCGSFSSGRKLYMEVFGFLPRIHIFNLHTSPNFQKKYDGLTNNVSINPNGAKTEGVNKDIVGTLLRMEEGQNVIRMPLEISKNYAIIKRDTCSNFILKYDNELLLNNINIVTESEWNELINEFYSVPPVICDRDTKTLAELANHFSSDKGTKYACAHNYAKHYEKVIHYYSNVLQKDNINLLEIGLNLERKNELPSLKIWDEYFCGNINIYGFDIDPKFLQHNGKYKNIKIYCGDQSKISDLLQLCENKYTILIDDGFHASMHQQISFKTLWDNVEPGGCYIIEDLHWQPNSETGIKTKELLIHWQSSNFIESQYINKEEVDAIKTTIDRIEMFDSESKKWNPEDVKNAFAVIYKKFN</sequence>
<dbReference type="SUPFAM" id="SSF53335">
    <property type="entry name" value="S-adenosyl-L-methionine-dependent methyltransferases"/>
    <property type="match status" value="1"/>
</dbReference>
<dbReference type="EMBL" id="MN740404">
    <property type="protein sequence ID" value="QHU04705.1"/>
    <property type="molecule type" value="Genomic_DNA"/>
</dbReference>
<dbReference type="Gene3D" id="3.40.50.150">
    <property type="entry name" value="Vaccinia Virus protein VP39"/>
    <property type="match status" value="1"/>
</dbReference>
<name>A0A6C0JFY6_9ZZZZ</name>
<accession>A0A6C0JFY6</accession>
<reference evidence="1" key="1">
    <citation type="journal article" date="2020" name="Nature">
        <title>Giant virus diversity and host interactions through global metagenomics.</title>
        <authorList>
            <person name="Schulz F."/>
            <person name="Roux S."/>
            <person name="Paez-Espino D."/>
            <person name="Jungbluth S."/>
            <person name="Walsh D.A."/>
            <person name="Denef V.J."/>
            <person name="McMahon K.D."/>
            <person name="Konstantinidis K.T."/>
            <person name="Eloe-Fadrosh E.A."/>
            <person name="Kyrpides N.C."/>
            <person name="Woyke T."/>
        </authorList>
    </citation>
    <scope>NUCLEOTIDE SEQUENCE</scope>
    <source>
        <strain evidence="1">GVMAG-M-3300027708-5</strain>
    </source>
</reference>
<protein>
    <recommendedName>
        <fullName evidence="2">Methyltransferase domain-containing protein</fullName>
    </recommendedName>
</protein>
<evidence type="ECO:0000313" key="1">
    <source>
        <dbReference type="EMBL" id="QHU04705.1"/>
    </source>
</evidence>
<dbReference type="InterPro" id="IPR029063">
    <property type="entry name" value="SAM-dependent_MTases_sf"/>
</dbReference>
<organism evidence="1">
    <name type="scientific">viral metagenome</name>
    <dbReference type="NCBI Taxonomy" id="1070528"/>
    <lineage>
        <taxon>unclassified sequences</taxon>
        <taxon>metagenomes</taxon>
        <taxon>organismal metagenomes</taxon>
    </lineage>
</organism>
<proteinExistence type="predicted"/>
<dbReference type="AlphaFoldDB" id="A0A6C0JFY6"/>
<dbReference type="CDD" id="cd02440">
    <property type="entry name" value="AdoMet_MTases"/>
    <property type="match status" value="1"/>
</dbReference>
<evidence type="ECO:0008006" key="2">
    <source>
        <dbReference type="Google" id="ProtNLM"/>
    </source>
</evidence>